<feature type="non-terminal residue" evidence="1">
    <location>
        <position position="24"/>
    </location>
</feature>
<name>A0ABD1DD10_CULPP</name>
<protein>
    <submittedName>
        <fullName evidence="1">Uncharacterized protein</fullName>
    </submittedName>
</protein>
<dbReference type="AlphaFoldDB" id="A0ABD1DD10"/>
<evidence type="ECO:0000313" key="1">
    <source>
        <dbReference type="EMBL" id="KAL1396952.1"/>
    </source>
</evidence>
<accession>A0ABD1DD10</accession>
<dbReference type="EMBL" id="JBEHCU010006505">
    <property type="protein sequence ID" value="KAL1396952.1"/>
    <property type="molecule type" value="Genomic_DNA"/>
</dbReference>
<dbReference type="Proteomes" id="UP001562425">
    <property type="component" value="Unassembled WGS sequence"/>
</dbReference>
<comment type="caution">
    <text evidence="1">The sequence shown here is derived from an EMBL/GenBank/DDBJ whole genome shotgun (WGS) entry which is preliminary data.</text>
</comment>
<gene>
    <name evidence="1" type="ORF">pipiens_010130</name>
</gene>
<reference evidence="1 2" key="1">
    <citation type="submission" date="2024-05" db="EMBL/GenBank/DDBJ databases">
        <title>Culex pipiens pipiens assembly and annotation.</title>
        <authorList>
            <person name="Alout H."/>
            <person name="Durand T."/>
        </authorList>
    </citation>
    <scope>NUCLEOTIDE SEQUENCE [LARGE SCALE GENOMIC DNA]</scope>
    <source>
        <strain evidence="1">HA-2024</strain>
        <tissue evidence="1">Whole body</tissue>
    </source>
</reference>
<keyword evidence="2" id="KW-1185">Reference proteome</keyword>
<evidence type="ECO:0000313" key="2">
    <source>
        <dbReference type="Proteomes" id="UP001562425"/>
    </source>
</evidence>
<proteinExistence type="predicted"/>
<sequence length="24" mass="2559">MTKSGMVHPDLLQMLGMMGIPGLT</sequence>
<organism evidence="1 2">
    <name type="scientific">Culex pipiens pipiens</name>
    <name type="common">Northern house mosquito</name>
    <dbReference type="NCBI Taxonomy" id="38569"/>
    <lineage>
        <taxon>Eukaryota</taxon>
        <taxon>Metazoa</taxon>
        <taxon>Ecdysozoa</taxon>
        <taxon>Arthropoda</taxon>
        <taxon>Hexapoda</taxon>
        <taxon>Insecta</taxon>
        <taxon>Pterygota</taxon>
        <taxon>Neoptera</taxon>
        <taxon>Endopterygota</taxon>
        <taxon>Diptera</taxon>
        <taxon>Nematocera</taxon>
        <taxon>Culicoidea</taxon>
        <taxon>Culicidae</taxon>
        <taxon>Culicinae</taxon>
        <taxon>Culicini</taxon>
        <taxon>Culex</taxon>
        <taxon>Culex</taxon>
    </lineage>
</organism>